<organism evidence="1 2">
    <name type="scientific">Penicillium daleae</name>
    <dbReference type="NCBI Taxonomy" id="63821"/>
    <lineage>
        <taxon>Eukaryota</taxon>
        <taxon>Fungi</taxon>
        <taxon>Dikarya</taxon>
        <taxon>Ascomycota</taxon>
        <taxon>Pezizomycotina</taxon>
        <taxon>Eurotiomycetes</taxon>
        <taxon>Eurotiomycetidae</taxon>
        <taxon>Eurotiales</taxon>
        <taxon>Aspergillaceae</taxon>
        <taxon>Penicillium</taxon>
    </lineage>
</organism>
<reference evidence="1" key="2">
    <citation type="journal article" date="2023" name="IMA Fungus">
        <title>Comparative genomic study of the Penicillium genus elucidates a diverse pangenome and 15 lateral gene transfer events.</title>
        <authorList>
            <person name="Petersen C."/>
            <person name="Sorensen T."/>
            <person name="Nielsen M.R."/>
            <person name="Sondergaard T.E."/>
            <person name="Sorensen J.L."/>
            <person name="Fitzpatrick D.A."/>
            <person name="Frisvad J.C."/>
            <person name="Nielsen K.L."/>
        </authorList>
    </citation>
    <scope>NUCLEOTIDE SEQUENCE</scope>
    <source>
        <strain evidence="1">IBT 16125</strain>
    </source>
</reference>
<sequence length="387" mass="44378">MTDPRFEEIVQSMSLMPTEMAHAIINDLRVLDVLKLLVYDDPRVTTAIASHPSCRDLIGVAPDTFCKRKELIKSYWNLARRMGIGFNERWYRSVIGLNVGCVELKPLASITDDLHARILKHIQNEADIIDLNRFIVGSKGIPQITSTASFAQLEECWTTVHAAKVCFFEQASGQLRRACTLLENNPDLLKRTLDPEQKRRSNDELVADEIAKSEMHNLVHTEHYRYTFFPLTPFDSSLAELLRMMDDFGLTAGGVYLLNKDGSSAHGPQHSPVIYQLARVVIDGMAHHYTFWPKDPDRFRHCQVTNENGDTFRTGNTPWSEQPDLILDEPEQGPFFTPHKSGTNKQWFRPLEYGREPFDAREEEWMTSFVELYRYLERLGNKTTTAG</sequence>
<dbReference type="RefSeq" id="XP_056764929.1">
    <property type="nucleotide sequence ID" value="XM_056912103.1"/>
</dbReference>
<evidence type="ECO:0000313" key="1">
    <source>
        <dbReference type="EMBL" id="KAJ5444849.1"/>
    </source>
</evidence>
<protein>
    <submittedName>
        <fullName evidence="1">Uncharacterized protein</fullName>
    </submittedName>
</protein>
<dbReference type="Proteomes" id="UP001213681">
    <property type="component" value="Unassembled WGS sequence"/>
</dbReference>
<reference evidence="1" key="1">
    <citation type="submission" date="2022-12" db="EMBL/GenBank/DDBJ databases">
        <authorList>
            <person name="Petersen C."/>
        </authorList>
    </citation>
    <scope>NUCLEOTIDE SEQUENCE</scope>
    <source>
        <strain evidence="1">IBT 16125</strain>
    </source>
</reference>
<dbReference type="GeneID" id="81602346"/>
<evidence type="ECO:0000313" key="2">
    <source>
        <dbReference type="Proteomes" id="UP001213681"/>
    </source>
</evidence>
<comment type="caution">
    <text evidence="1">The sequence shown here is derived from an EMBL/GenBank/DDBJ whole genome shotgun (WGS) entry which is preliminary data.</text>
</comment>
<proteinExistence type="predicted"/>
<dbReference type="AlphaFoldDB" id="A0AAD6G1G2"/>
<gene>
    <name evidence="1" type="ORF">N7458_008721</name>
</gene>
<keyword evidence="2" id="KW-1185">Reference proteome</keyword>
<accession>A0AAD6G1G2</accession>
<dbReference type="EMBL" id="JAPVEA010000007">
    <property type="protein sequence ID" value="KAJ5444849.1"/>
    <property type="molecule type" value="Genomic_DNA"/>
</dbReference>
<name>A0AAD6G1G2_9EURO</name>